<sequence>MPQKRTLPDEHNPLLEDEHTPPLEILIERRRLGQTDLHVKPGQVGLNNATKAENLGIFDYAHLRVPLPPNLKGSEIFKVAKHTPYPESYFLMRRSSDGYISATGMFKAAFPWATADEEQNERKHHKTLPTAGHEEVAGNVWISPEHALELASEYHMRAWVIALLDPSPIELGTKDKSSNNNISSPPSFKLSEKDKMFSAPNLSASTLRKRELRSASPSKSQARKIATPRKRRTKASKADDDKGAHAQLGNGTAGSASVEPTPSVVSEQQGDDVVRVEVDETVEKKDDVETTHTTVQISMPAGHKDLKLPDTAEGVLETSHDIVTEARRLEKSKSSKKRKAEVFEEEEDEEEEVAPVVAQPAKRQRVLEEQLKVERVKARALIGITTAVAIGYAFTFTFLPTIGVAL</sequence>
<dbReference type="SMART" id="SM01252">
    <property type="entry name" value="KilA-N"/>
    <property type="match status" value="1"/>
</dbReference>
<keyword evidence="4" id="KW-1133">Transmembrane helix</keyword>
<dbReference type="PROSITE" id="PS51299">
    <property type="entry name" value="HTH_APSES"/>
    <property type="match status" value="1"/>
</dbReference>
<feature type="domain" description="HTH APSES-type" evidence="5">
    <location>
        <begin position="66"/>
        <end position="176"/>
    </location>
</feature>
<dbReference type="EMBL" id="MU007051">
    <property type="protein sequence ID" value="KAF2429009.1"/>
    <property type="molecule type" value="Genomic_DNA"/>
</dbReference>
<dbReference type="PANTHER" id="PTHR38044">
    <property type="entry name" value="BOUQUET FORMATION PROTEIN 4"/>
    <property type="match status" value="1"/>
</dbReference>
<dbReference type="AlphaFoldDB" id="A0A9P4NND2"/>
<feature type="compositionally biased region" description="Polar residues" evidence="3">
    <location>
        <begin position="249"/>
        <end position="268"/>
    </location>
</feature>
<evidence type="ECO:0000313" key="7">
    <source>
        <dbReference type="Proteomes" id="UP000800235"/>
    </source>
</evidence>
<dbReference type="GO" id="GO:0003677">
    <property type="term" value="F:DNA binding"/>
    <property type="evidence" value="ECO:0007669"/>
    <property type="project" value="UniProtKB-KW"/>
</dbReference>
<evidence type="ECO:0000313" key="6">
    <source>
        <dbReference type="EMBL" id="KAF2429009.1"/>
    </source>
</evidence>
<feature type="transmembrane region" description="Helical" evidence="4">
    <location>
        <begin position="380"/>
        <end position="402"/>
    </location>
</feature>
<keyword evidence="4" id="KW-0812">Transmembrane</keyword>
<dbReference type="GO" id="GO:0070197">
    <property type="term" value="P:meiotic attachment of telomere to nuclear envelope"/>
    <property type="evidence" value="ECO:0007669"/>
    <property type="project" value="InterPro"/>
</dbReference>
<evidence type="ECO:0000256" key="2">
    <source>
        <dbReference type="ARBA" id="ARBA00023321"/>
    </source>
</evidence>
<reference evidence="6" key="1">
    <citation type="journal article" date="2020" name="Stud. Mycol.">
        <title>101 Dothideomycetes genomes: a test case for predicting lifestyles and emergence of pathogens.</title>
        <authorList>
            <person name="Haridas S."/>
            <person name="Albert R."/>
            <person name="Binder M."/>
            <person name="Bloem J."/>
            <person name="Labutti K."/>
            <person name="Salamov A."/>
            <person name="Andreopoulos B."/>
            <person name="Baker S."/>
            <person name="Barry K."/>
            <person name="Bills G."/>
            <person name="Bluhm B."/>
            <person name="Cannon C."/>
            <person name="Castanera R."/>
            <person name="Culley D."/>
            <person name="Daum C."/>
            <person name="Ezra D."/>
            <person name="Gonzalez J."/>
            <person name="Henrissat B."/>
            <person name="Kuo A."/>
            <person name="Liang C."/>
            <person name="Lipzen A."/>
            <person name="Lutzoni F."/>
            <person name="Magnuson J."/>
            <person name="Mondo S."/>
            <person name="Nolan M."/>
            <person name="Ohm R."/>
            <person name="Pangilinan J."/>
            <person name="Park H.-J."/>
            <person name="Ramirez L."/>
            <person name="Alfaro M."/>
            <person name="Sun H."/>
            <person name="Tritt A."/>
            <person name="Yoshinaga Y."/>
            <person name="Zwiers L.-H."/>
            <person name="Turgeon B."/>
            <person name="Goodwin S."/>
            <person name="Spatafora J."/>
            <person name="Crous P."/>
            <person name="Grigoriev I."/>
        </authorList>
    </citation>
    <scope>NUCLEOTIDE SEQUENCE</scope>
    <source>
        <strain evidence="6">CBS 130266</strain>
    </source>
</reference>
<organism evidence="6 7">
    <name type="scientific">Tothia fuscella</name>
    <dbReference type="NCBI Taxonomy" id="1048955"/>
    <lineage>
        <taxon>Eukaryota</taxon>
        <taxon>Fungi</taxon>
        <taxon>Dikarya</taxon>
        <taxon>Ascomycota</taxon>
        <taxon>Pezizomycotina</taxon>
        <taxon>Dothideomycetes</taxon>
        <taxon>Pleosporomycetidae</taxon>
        <taxon>Venturiales</taxon>
        <taxon>Cylindrosympodiaceae</taxon>
        <taxon>Tothia</taxon>
    </lineage>
</organism>
<dbReference type="SUPFAM" id="SSF54616">
    <property type="entry name" value="DNA-binding domain of Mlu1-box binding protein MBP1"/>
    <property type="match status" value="1"/>
</dbReference>
<dbReference type="Proteomes" id="UP000800235">
    <property type="component" value="Unassembled WGS sequence"/>
</dbReference>
<dbReference type="InterPro" id="IPR018004">
    <property type="entry name" value="KilA/APSES_HTH"/>
</dbReference>
<dbReference type="FunFam" id="3.10.260.10:FF:000002">
    <property type="entry name" value="APSES transcription factor, putative"/>
    <property type="match status" value="1"/>
</dbReference>
<accession>A0A9P4NND2</accession>
<gene>
    <name evidence="6" type="ORF">EJ08DRAFT_591593</name>
</gene>
<dbReference type="OrthoDB" id="5346159at2759"/>
<dbReference type="InterPro" id="IPR037548">
    <property type="entry name" value="Bqt4"/>
</dbReference>
<evidence type="ECO:0000259" key="5">
    <source>
        <dbReference type="PROSITE" id="PS51299"/>
    </source>
</evidence>
<keyword evidence="1" id="KW-0749">Sporulation</keyword>
<keyword evidence="2" id="KW-0183">Conidiation</keyword>
<dbReference type="InterPro" id="IPR036887">
    <property type="entry name" value="HTH_APSES_sf"/>
</dbReference>
<feature type="compositionally biased region" description="Low complexity" evidence="3">
    <location>
        <begin position="178"/>
        <end position="187"/>
    </location>
</feature>
<feature type="region of interest" description="Disordered" evidence="3">
    <location>
        <begin position="171"/>
        <end position="274"/>
    </location>
</feature>
<proteinExistence type="predicted"/>
<evidence type="ECO:0000256" key="3">
    <source>
        <dbReference type="SAM" id="MobiDB-lite"/>
    </source>
</evidence>
<evidence type="ECO:0000256" key="4">
    <source>
        <dbReference type="SAM" id="Phobius"/>
    </source>
</evidence>
<dbReference type="Gene3D" id="3.10.260.10">
    <property type="entry name" value="Transcription regulator HTH, APSES-type DNA-binding domain"/>
    <property type="match status" value="1"/>
</dbReference>
<feature type="compositionally biased region" description="Basic residues" evidence="3">
    <location>
        <begin position="226"/>
        <end position="235"/>
    </location>
</feature>
<dbReference type="GO" id="GO:0048315">
    <property type="term" value="P:conidium formation"/>
    <property type="evidence" value="ECO:0007669"/>
    <property type="project" value="UniProtKB-KW"/>
</dbReference>
<keyword evidence="4" id="KW-0472">Membrane</keyword>
<name>A0A9P4NND2_9PEZI</name>
<dbReference type="GO" id="GO:0044820">
    <property type="term" value="P:mitotic telomere tethering at nuclear periphery"/>
    <property type="evidence" value="ECO:0007669"/>
    <property type="project" value="TreeGrafter"/>
</dbReference>
<protein>
    <submittedName>
        <fullName evidence="6">DNA-binding domain of Mlu1-box binding protein MBP1</fullName>
    </submittedName>
</protein>
<keyword evidence="6" id="KW-0238">DNA-binding</keyword>
<evidence type="ECO:0000256" key="1">
    <source>
        <dbReference type="ARBA" id="ARBA00022969"/>
    </source>
</evidence>
<comment type="caution">
    <text evidence="6">The sequence shown here is derived from an EMBL/GenBank/DDBJ whole genome shotgun (WGS) entry which is preliminary data.</text>
</comment>
<dbReference type="GO" id="GO:1990862">
    <property type="term" value="C:nuclear membrane complex Bqt3-Bqt4"/>
    <property type="evidence" value="ECO:0007669"/>
    <property type="project" value="InterPro"/>
</dbReference>
<dbReference type="GO" id="GO:0030435">
    <property type="term" value="P:sporulation resulting in formation of a cellular spore"/>
    <property type="evidence" value="ECO:0007669"/>
    <property type="project" value="UniProtKB-KW"/>
</dbReference>
<keyword evidence="7" id="KW-1185">Reference proteome</keyword>
<dbReference type="PANTHER" id="PTHR38044:SF1">
    <property type="entry name" value="BOUQUET FORMATION PROTEIN 4"/>
    <property type="match status" value="1"/>
</dbReference>
<dbReference type="InterPro" id="IPR003163">
    <property type="entry name" value="Tscrpt_reg_HTH_APSES-type"/>
</dbReference>